<organism evidence="1 2">
    <name type="scientific">Amanita muscaria (strain Koide BX008)</name>
    <dbReference type="NCBI Taxonomy" id="946122"/>
    <lineage>
        <taxon>Eukaryota</taxon>
        <taxon>Fungi</taxon>
        <taxon>Dikarya</taxon>
        <taxon>Basidiomycota</taxon>
        <taxon>Agaricomycotina</taxon>
        <taxon>Agaricomycetes</taxon>
        <taxon>Agaricomycetidae</taxon>
        <taxon>Agaricales</taxon>
        <taxon>Pluteineae</taxon>
        <taxon>Amanitaceae</taxon>
        <taxon>Amanita</taxon>
    </lineage>
</organism>
<sequence>MALTQLVFKRGLETGFVLLKRQVLASPLFIQRRSEDVLHILIGQQKAYIMGNQAFRSRQSSTFSIAMGLTPVIWTRISPTATFDTGDFNINGAI</sequence>
<dbReference type="OrthoDB" id="407355at2759"/>
<name>A0A0C2XCW2_AMAMK</name>
<keyword evidence="2" id="KW-1185">Reference proteome</keyword>
<accession>A0A0C2XCW2</accession>
<dbReference type="HOGENOM" id="CLU_2385668_0_0_1"/>
<protein>
    <submittedName>
        <fullName evidence="1">Uncharacterized protein</fullName>
    </submittedName>
</protein>
<proteinExistence type="predicted"/>
<evidence type="ECO:0000313" key="2">
    <source>
        <dbReference type="Proteomes" id="UP000054549"/>
    </source>
</evidence>
<dbReference type="AlphaFoldDB" id="A0A0C2XCW2"/>
<dbReference type="InParanoid" id="A0A0C2XCW2"/>
<dbReference type="EMBL" id="KN818232">
    <property type="protein sequence ID" value="KIL67271.1"/>
    <property type="molecule type" value="Genomic_DNA"/>
</dbReference>
<dbReference type="Proteomes" id="UP000054549">
    <property type="component" value="Unassembled WGS sequence"/>
</dbReference>
<evidence type="ECO:0000313" key="1">
    <source>
        <dbReference type="EMBL" id="KIL67271.1"/>
    </source>
</evidence>
<gene>
    <name evidence="1" type="ORF">M378DRAFT_9517</name>
</gene>
<reference evidence="1 2" key="1">
    <citation type="submission" date="2014-04" db="EMBL/GenBank/DDBJ databases">
        <title>Evolutionary Origins and Diversification of the Mycorrhizal Mutualists.</title>
        <authorList>
            <consortium name="DOE Joint Genome Institute"/>
            <consortium name="Mycorrhizal Genomics Consortium"/>
            <person name="Kohler A."/>
            <person name="Kuo A."/>
            <person name="Nagy L.G."/>
            <person name="Floudas D."/>
            <person name="Copeland A."/>
            <person name="Barry K.W."/>
            <person name="Cichocki N."/>
            <person name="Veneault-Fourrey C."/>
            <person name="LaButti K."/>
            <person name="Lindquist E.A."/>
            <person name="Lipzen A."/>
            <person name="Lundell T."/>
            <person name="Morin E."/>
            <person name="Murat C."/>
            <person name="Riley R."/>
            <person name="Ohm R."/>
            <person name="Sun H."/>
            <person name="Tunlid A."/>
            <person name="Henrissat B."/>
            <person name="Grigoriev I.V."/>
            <person name="Hibbett D.S."/>
            <person name="Martin F."/>
        </authorList>
    </citation>
    <scope>NUCLEOTIDE SEQUENCE [LARGE SCALE GENOMIC DNA]</scope>
    <source>
        <strain evidence="1 2">Koide BX008</strain>
    </source>
</reference>